<gene>
    <name evidence="1" type="ORF">PFISCL1PPCAC_18834</name>
</gene>
<reference evidence="1" key="1">
    <citation type="submission" date="2023-10" db="EMBL/GenBank/DDBJ databases">
        <title>Genome assembly of Pristionchus species.</title>
        <authorList>
            <person name="Yoshida K."/>
            <person name="Sommer R.J."/>
        </authorList>
    </citation>
    <scope>NUCLEOTIDE SEQUENCE</scope>
    <source>
        <strain evidence="1">RS5133</strain>
    </source>
</reference>
<feature type="non-terminal residue" evidence="1">
    <location>
        <position position="1"/>
    </location>
</feature>
<sequence length="100" mass="11696">ALPLLMRRLPSGNILEKAEEKEQIDFIFEKSDAFLIEIGRQEEETTLASLQYSTCLRLLQDFPSLHDDLPTVYDQIHIDRILINVVQVEKRLFITNLNRL</sequence>
<comment type="caution">
    <text evidence="1">The sequence shown here is derived from an EMBL/GenBank/DDBJ whole genome shotgun (WGS) entry which is preliminary data.</text>
</comment>
<evidence type="ECO:0000313" key="1">
    <source>
        <dbReference type="EMBL" id="GMT27537.1"/>
    </source>
</evidence>
<organism evidence="1 2">
    <name type="scientific">Pristionchus fissidentatus</name>
    <dbReference type="NCBI Taxonomy" id="1538716"/>
    <lineage>
        <taxon>Eukaryota</taxon>
        <taxon>Metazoa</taxon>
        <taxon>Ecdysozoa</taxon>
        <taxon>Nematoda</taxon>
        <taxon>Chromadorea</taxon>
        <taxon>Rhabditida</taxon>
        <taxon>Rhabditina</taxon>
        <taxon>Diplogasteromorpha</taxon>
        <taxon>Diplogasteroidea</taxon>
        <taxon>Neodiplogasteridae</taxon>
        <taxon>Pristionchus</taxon>
    </lineage>
</organism>
<evidence type="ECO:0000313" key="2">
    <source>
        <dbReference type="Proteomes" id="UP001432322"/>
    </source>
</evidence>
<accession>A0AAV5WC01</accession>
<dbReference type="EMBL" id="BTSY01000005">
    <property type="protein sequence ID" value="GMT27537.1"/>
    <property type="molecule type" value="Genomic_DNA"/>
</dbReference>
<keyword evidence="2" id="KW-1185">Reference proteome</keyword>
<proteinExistence type="predicted"/>
<name>A0AAV5WC01_9BILA</name>
<dbReference type="Proteomes" id="UP001432322">
    <property type="component" value="Unassembled WGS sequence"/>
</dbReference>
<dbReference type="AlphaFoldDB" id="A0AAV5WC01"/>
<protein>
    <submittedName>
        <fullName evidence="1">Uncharacterized protein</fullName>
    </submittedName>
</protein>